<feature type="region of interest" description="Disordered" evidence="1">
    <location>
        <begin position="99"/>
        <end position="118"/>
    </location>
</feature>
<comment type="caution">
    <text evidence="2">The sequence shown here is derived from an EMBL/GenBank/DDBJ whole genome shotgun (WGS) entry which is preliminary data.</text>
</comment>
<dbReference type="EMBL" id="LJSK01000073">
    <property type="protein sequence ID" value="KPI87818.1"/>
    <property type="molecule type" value="Genomic_DNA"/>
</dbReference>
<dbReference type="OMA" id="QPADMYN"/>
<reference evidence="2 3" key="1">
    <citation type="journal article" date="2015" name="PLoS Pathog.">
        <title>Leptomonas seymouri: Adaptations to the Dixenous Life Cycle Analyzed by Genome Sequencing, Transcriptome Profiling and Co-infection with Leishmania donovani.</title>
        <authorList>
            <person name="Kraeva N."/>
            <person name="Butenko A."/>
            <person name="Hlavacova J."/>
            <person name="Kostygov A."/>
            <person name="Myskova J."/>
            <person name="Grybchuk D."/>
            <person name="Lestinova T."/>
            <person name="Votypka J."/>
            <person name="Volf P."/>
            <person name="Opperdoes F."/>
            <person name="Flegontov P."/>
            <person name="Lukes J."/>
            <person name="Yurchenko V."/>
        </authorList>
    </citation>
    <scope>NUCLEOTIDE SEQUENCE [LARGE SCALE GENOMIC DNA]</scope>
    <source>
        <strain evidence="2 3">ATCC 30220</strain>
    </source>
</reference>
<evidence type="ECO:0000313" key="2">
    <source>
        <dbReference type="EMBL" id="KPI87818.1"/>
    </source>
</evidence>
<feature type="region of interest" description="Disordered" evidence="1">
    <location>
        <begin position="63"/>
        <end position="84"/>
    </location>
</feature>
<dbReference type="Proteomes" id="UP000038009">
    <property type="component" value="Unassembled WGS sequence"/>
</dbReference>
<evidence type="ECO:0000256" key="1">
    <source>
        <dbReference type="SAM" id="MobiDB-lite"/>
    </source>
</evidence>
<name>A0A0N1I000_LEPSE</name>
<accession>A0A0N1I000</accession>
<dbReference type="OrthoDB" id="278597at2759"/>
<feature type="compositionally biased region" description="Low complexity" evidence="1">
    <location>
        <begin position="99"/>
        <end position="110"/>
    </location>
</feature>
<evidence type="ECO:0000313" key="3">
    <source>
        <dbReference type="Proteomes" id="UP000038009"/>
    </source>
</evidence>
<feature type="compositionally biased region" description="Low complexity" evidence="1">
    <location>
        <begin position="30"/>
        <end position="47"/>
    </location>
</feature>
<protein>
    <submittedName>
        <fullName evidence="2">Uncharacterized protein</fullName>
    </submittedName>
</protein>
<feature type="region of interest" description="Disordered" evidence="1">
    <location>
        <begin position="1"/>
        <end position="47"/>
    </location>
</feature>
<sequence length="465" mass="51386">MNPSADAYVPSSSIAETLSRRRPTPPATPPMKANTAVTSSSMTAVSSNEVHMTAAERLRNLGSASAAQPPLKQSIPPSFRGSDAQTPLLTLATAPHASAASITSPSSSPSLHDDSTASAKHGGFIRYTKQQLLSLRPAAMECIARDRIVDHPPFLKIPETFAHLLELPHSLEYVDVDAATRMVEHRTYVSPLLSSFALARAEESNTIAEAEDDIAHARLYHCAICAEGGPQPCPAVQRLVQRVSKFAMSTKLGAVLMQPALVVESLLRLALVFEAKQSSIRLRLLAERSPRVVHLVEEYLCGEGYHLPLPPVTAHEEWAVMNTMLKFDAIRDNKTRIITDLSKHWKKRRTQFEQFVYFFAFRDARPARPAKNVITQSVKPGMVAMLMGDVTAVLLLHRLGFFIPPDYYWSVYPFLRQALGKGTLAYDVVRHLGLYFSSVQPADMYNPVERRSILHNKTEAPTTCP</sequence>
<dbReference type="AlphaFoldDB" id="A0A0N1I000"/>
<organism evidence="2 3">
    <name type="scientific">Leptomonas seymouri</name>
    <dbReference type="NCBI Taxonomy" id="5684"/>
    <lineage>
        <taxon>Eukaryota</taxon>
        <taxon>Discoba</taxon>
        <taxon>Euglenozoa</taxon>
        <taxon>Kinetoplastea</taxon>
        <taxon>Metakinetoplastina</taxon>
        <taxon>Trypanosomatida</taxon>
        <taxon>Trypanosomatidae</taxon>
        <taxon>Leishmaniinae</taxon>
        <taxon>Leptomonas</taxon>
    </lineage>
</organism>
<keyword evidence="3" id="KW-1185">Reference proteome</keyword>
<proteinExistence type="predicted"/>
<dbReference type="VEuPathDB" id="TriTrypDB:Lsey_0073_0290"/>
<gene>
    <name evidence="2" type="ORF">ABL78_3117</name>
</gene>